<protein>
    <recommendedName>
        <fullName evidence="2">Solute carrier organic anion transporter family member</fullName>
    </recommendedName>
</protein>
<feature type="transmembrane region" description="Helical" evidence="2">
    <location>
        <begin position="550"/>
        <end position="577"/>
    </location>
</feature>
<dbReference type="GO" id="GO:0006811">
    <property type="term" value="P:monoatomic ion transport"/>
    <property type="evidence" value="ECO:0007669"/>
    <property type="project" value="UniProtKB-KW"/>
</dbReference>
<feature type="region of interest" description="Disordered" evidence="3">
    <location>
        <begin position="1"/>
        <end position="167"/>
    </location>
</feature>
<keyword evidence="2" id="KW-0406">Ion transport</keyword>
<keyword evidence="2" id="KW-0812">Transmembrane</keyword>
<organism evidence="4 5">
    <name type="scientific">Scylla paramamosain</name>
    <name type="common">Mud crab</name>
    <dbReference type="NCBI Taxonomy" id="85552"/>
    <lineage>
        <taxon>Eukaryota</taxon>
        <taxon>Metazoa</taxon>
        <taxon>Ecdysozoa</taxon>
        <taxon>Arthropoda</taxon>
        <taxon>Crustacea</taxon>
        <taxon>Multicrustacea</taxon>
        <taxon>Malacostraca</taxon>
        <taxon>Eumalacostraca</taxon>
        <taxon>Eucarida</taxon>
        <taxon>Decapoda</taxon>
        <taxon>Pleocyemata</taxon>
        <taxon>Brachyura</taxon>
        <taxon>Eubrachyura</taxon>
        <taxon>Portunoidea</taxon>
        <taxon>Portunidae</taxon>
        <taxon>Portuninae</taxon>
        <taxon>Scylla</taxon>
    </lineage>
</organism>
<feature type="transmembrane region" description="Helical" evidence="2">
    <location>
        <begin position="366"/>
        <end position="391"/>
    </location>
</feature>
<feature type="transmembrane region" description="Helical" evidence="2">
    <location>
        <begin position="204"/>
        <end position="223"/>
    </location>
</feature>
<dbReference type="SUPFAM" id="SSF103473">
    <property type="entry name" value="MFS general substrate transporter"/>
    <property type="match status" value="1"/>
</dbReference>
<feature type="compositionally biased region" description="Low complexity" evidence="3">
    <location>
        <begin position="76"/>
        <end position="88"/>
    </location>
</feature>
<dbReference type="Gene3D" id="1.20.1250.20">
    <property type="entry name" value="MFS general substrate transporter like domains"/>
    <property type="match status" value="1"/>
</dbReference>
<dbReference type="EMBL" id="JARAKH010000035">
    <property type="protein sequence ID" value="KAK8384253.1"/>
    <property type="molecule type" value="Genomic_DNA"/>
</dbReference>
<evidence type="ECO:0000313" key="5">
    <source>
        <dbReference type="Proteomes" id="UP001487740"/>
    </source>
</evidence>
<evidence type="ECO:0000256" key="1">
    <source>
        <dbReference type="ARBA" id="ARBA00023157"/>
    </source>
</evidence>
<dbReference type="PANTHER" id="PTHR11388:SF159">
    <property type="entry name" value="SOLUTE CARRIER ORGANIC ANION TRANSPORTER FAMILY MEMBER 74D"/>
    <property type="match status" value="1"/>
</dbReference>
<keyword evidence="1" id="KW-1015">Disulfide bond</keyword>
<feature type="transmembrane region" description="Helical" evidence="2">
    <location>
        <begin position="701"/>
        <end position="725"/>
    </location>
</feature>
<dbReference type="InterPro" id="IPR036058">
    <property type="entry name" value="Kazal_dom_sf"/>
</dbReference>
<dbReference type="EMBL" id="JARAKH010000035">
    <property type="protein sequence ID" value="KAK8384255.1"/>
    <property type="molecule type" value="Genomic_DNA"/>
</dbReference>
<dbReference type="SUPFAM" id="SSF100895">
    <property type="entry name" value="Kazal-type serine protease inhibitors"/>
    <property type="match status" value="1"/>
</dbReference>
<comment type="subcellular location">
    <subcellularLocation>
        <location evidence="2">Cell membrane</location>
        <topology evidence="2">Multi-pass membrane protein</topology>
    </subcellularLocation>
</comment>
<name>A0AAW0TBB9_SCYPA</name>
<dbReference type="InterPro" id="IPR004156">
    <property type="entry name" value="OATP"/>
</dbReference>
<feature type="transmembrane region" description="Helical" evidence="2">
    <location>
        <begin position="403"/>
        <end position="429"/>
    </location>
</feature>
<evidence type="ECO:0000256" key="3">
    <source>
        <dbReference type="SAM" id="MobiDB-lite"/>
    </source>
</evidence>
<dbReference type="GO" id="GO:0043252">
    <property type="term" value="P:sodium-independent organic anion transport"/>
    <property type="evidence" value="ECO:0007669"/>
    <property type="project" value="TreeGrafter"/>
</dbReference>
<dbReference type="GO" id="GO:0016323">
    <property type="term" value="C:basolateral plasma membrane"/>
    <property type="evidence" value="ECO:0007669"/>
    <property type="project" value="TreeGrafter"/>
</dbReference>
<dbReference type="EMBL" id="JARAKH010000035">
    <property type="protein sequence ID" value="KAK8384254.1"/>
    <property type="molecule type" value="Genomic_DNA"/>
</dbReference>
<keyword evidence="2" id="KW-0813">Transport</keyword>
<keyword evidence="2" id="KW-0472">Membrane</keyword>
<reference evidence="4 5" key="1">
    <citation type="submission" date="2023-03" db="EMBL/GenBank/DDBJ databases">
        <title>High-quality genome of Scylla paramamosain provides insights in environmental adaptation.</title>
        <authorList>
            <person name="Zhang L."/>
        </authorList>
    </citation>
    <scope>NUCLEOTIDE SEQUENCE [LARGE SCALE GENOMIC DNA]</scope>
    <source>
        <strain evidence="4">LZ_2023a</strain>
        <tissue evidence="4">Muscle</tissue>
    </source>
</reference>
<feature type="compositionally biased region" description="Low complexity" evidence="3">
    <location>
        <begin position="125"/>
        <end position="142"/>
    </location>
</feature>
<feature type="transmembrane region" description="Helical" evidence="2">
    <location>
        <begin position="737"/>
        <end position="759"/>
    </location>
</feature>
<feature type="compositionally biased region" description="Polar residues" evidence="3">
    <location>
        <begin position="42"/>
        <end position="51"/>
    </location>
</feature>
<feature type="transmembrane region" description="Helical" evidence="2">
    <location>
        <begin position="589"/>
        <end position="608"/>
    </location>
</feature>
<dbReference type="InterPro" id="IPR036259">
    <property type="entry name" value="MFS_trans_sf"/>
</dbReference>
<sequence length="881" mass="94352">MVRWPPPGGAAARHHHHLSLTPPPSPTPTSGEGGGTCGPTTFASTPGSSTPYVAPSSPLVRPAGTPDPATPPPSRHAPALESSLPAAANGTPSRVGVAADAPAPSSTNGDLNHRRPNGVTLRAVQQQQPQPQQQQQQQQAATEGEEEEHEAEEAKCDEGEGEGEEGAVCRAEGGAESGEDGSARCGLGRWCSPRWAQRLATKQVFLAVFCATSVLQGMYYTYYVSVLTTVERLFQFKSKTTGVIMSATEMGQIGGALLLAYYGGQGHRPKWIGWGMLLFSFCAFLSSLPHFLYGEELLRKHLETTPTRDSPLATANLCRHGGGVLSHSPAPPNTTLHADSLLLDPASVPGAPRDCDSPEGETHVVLALFFLSLLGIGIGQTAAYNLGIPYIDDNIANTETPIYFAVTSGVRILGPALGFVLGFLCTRLYLEPLVDPGIEPTDQRWIGAWWLGLVVVSVALLLTSFAMFAFPRRLPQSPRRRHLKLGAPAPLPPPPRRNASLTDFVRAVWRLLRNRILILRTASNVLHTLPIAGLYTFLPKYLQSQFRLPVHTAALVSGIGGILVMGVGIFASGFYIWHVKPSPRAVAGWIAISALVYAVGMVILMFVGCPPEDFVGLVDGEDGKQFRPVCNLTCGECDLNTFAPVCDPQGRAYFSSCHLGCTNATLMHHSNQLVFSECECLAAGETVVLKLCGMKCDNFKWYVIIFSAFVLVHSTSEVGGMLLTLRCVDSKDKAMALGLISVAIGLLSNVPCPIIYGAVVDSACIQWKETCRRAGACQLYDSDSFRMFFHGMTGAVMLLAFLVDVCVWCLAGNISFEDPTSSTSLHLSPSTPDAPCTFSAPATASTSQESTPILPQCEVEMSFVQVKDAGVECVDVTKDVM</sequence>
<comment type="similarity">
    <text evidence="2">Belongs to the organo anion transporter (TC 2.A.60) family.</text>
</comment>
<dbReference type="NCBIfam" id="TIGR00805">
    <property type="entry name" value="oat"/>
    <property type="match status" value="1"/>
</dbReference>
<evidence type="ECO:0000256" key="2">
    <source>
        <dbReference type="RuleBase" id="RU362056"/>
    </source>
</evidence>
<evidence type="ECO:0000313" key="4">
    <source>
        <dbReference type="EMBL" id="KAK8384255.1"/>
    </source>
</evidence>
<feature type="transmembrane region" description="Helical" evidence="2">
    <location>
        <begin position="449"/>
        <end position="470"/>
    </location>
</feature>
<dbReference type="PANTHER" id="PTHR11388">
    <property type="entry name" value="ORGANIC ANION TRANSPORTER"/>
    <property type="match status" value="1"/>
</dbReference>
<feature type="transmembrane region" description="Helical" evidence="2">
    <location>
        <begin position="788"/>
        <end position="811"/>
    </location>
</feature>
<dbReference type="Pfam" id="PF03137">
    <property type="entry name" value="OATP"/>
    <property type="match status" value="1"/>
</dbReference>
<dbReference type="Proteomes" id="UP001487740">
    <property type="component" value="Unassembled WGS sequence"/>
</dbReference>
<keyword evidence="5" id="KW-1185">Reference proteome</keyword>
<keyword evidence="2" id="KW-1133">Transmembrane helix</keyword>
<dbReference type="AlphaFoldDB" id="A0AAW0TBB9"/>
<feature type="transmembrane region" description="Helical" evidence="2">
    <location>
        <begin position="243"/>
        <end position="264"/>
    </location>
</feature>
<dbReference type="GO" id="GO:0015347">
    <property type="term" value="F:sodium-independent organic anion transmembrane transporter activity"/>
    <property type="evidence" value="ECO:0007669"/>
    <property type="project" value="TreeGrafter"/>
</dbReference>
<feature type="transmembrane region" description="Helical" evidence="2">
    <location>
        <begin position="517"/>
        <end position="538"/>
    </location>
</feature>
<dbReference type="EMBL" id="JARAKH010000035">
    <property type="protein sequence ID" value="KAK8384256.1"/>
    <property type="molecule type" value="Genomic_DNA"/>
</dbReference>
<gene>
    <name evidence="4" type="ORF">O3P69_009187</name>
</gene>
<feature type="transmembrane region" description="Helical" evidence="2">
    <location>
        <begin position="271"/>
        <end position="293"/>
    </location>
</feature>
<accession>A0AAW0TBB9</accession>
<comment type="caution">
    <text evidence="4">The sequence shown here is derived from an EMBL/GenBank/DDBJ whole genome shotgun (WGS) entry which is preliminary data.</text>
</comment>
<proteinExistence type="inferred from homology"/>
<dbReference type="CDD" id="cd17336">
    <property type="entry name" value="MFS_SLCO_OATP"/>
    <property type="match status" value="1"/>
</dbReference>